<keyword evidence="2" id="KW-1185">Reference proteome</keyword>
<sequence length="117" mass="13224">MGYKSPVMVRALELAWQYVRDQGQRVLIYVDTPWIQCVTVGLFRLAGFDTVTVRPDHDVNEKSKVIAAWNDPKSRNEVFIANVNTMGTGVNMHGCCSKGMSLNWLRTQSRCSRSLDS</sequence>
<dbReference type="InterPro" id="IPR027417">
    <property type="entry name" value="P-loop_NTPase"/>
</dbReference>
<evidence type="ECO:0008006" key="3">
    <source>
        <dbReference type="Google" id="ProtNLM"/>
    </source>
</evidence>
<dbReference type="RefSeq" id="XP_031019327.1">
    <property type="nucleotide sequence ID" value="XM_031156658.1"/>
</dbReference>
<accession>A0A366S7T2</accession>
<name>A0A366S7T2_9HYPO</name>
<dbReference type="Proteomes" id="UP000253153">
    <property type="component" value="Unassembled WGS sequence"/>
</dbReference>
<reference evidence="1 2" key="1">
    <citation type="submission" date="2018-06" db="EMBL/GenBank/DDBJ databases">
        <title>Fusarium incarnatum-equiseti species complex species 28.</title>
        <authorList>
            <person name="Gardiner D.M."/>
        </authorList>
    </citation>
    <scope>NUCLEOTIDE SEQUENCE [LARGE SCALE GENOMIC DNA]</scope>
    <source>
        <strain evidence="1 2">FIESC_28</strain>
    </source>
</reference>
<evidence type="ECO:0000313" key="2">
    <source>
        <dbReference type="Proteomes" id="UP000253153"/>
    </source>
</evidence>
<gene>
    <name evidence="1" type="ORF">FIESC28_02509</name>
</gene>
<dbReference type="OrthoDB" id="4986691at2759"/>
<organism evidence="1 2">
    <name type="scientific">Fusarium coffeatum</name>
    <dbReference type="NCBI Taxonomy" id="231269"/>
    <lineage>
        <taxon>Eukaryota</taxon>
        <taxon>Fungi</taxon>
        <taxon>Dikarya</taxon>
        <taxon>Ascomycota</taxon>
        <taxon>Pezizomycotina</taxon>
        <taxon>Sordariomycetes</taxon>
        <taxon>Hypocreomycetidae</taxon>
        <taxon>Hypocreales</taxon>
        <taxon>Nectriaceae</taxon>
        <taxon>Fusarium</taxon>
        <taxon>Fusarium incarnatum-equiseti species complex</taxon>
    </lineage>
</organism>
<protein>
    <recommendedName>
        <fullName evidence="3">Helicase C-terminal domain-containing protein</fullName>
    </recommendedName>
</protein>
<dbReference type="Gene3D" id="3.40.50.300">
    <property type="entry name" value="P-loop containing nucleotide triphosphate hydrolases"/>
    <property type="match status" value="1"/>
</dbReference>
<evidence type="ECO:0000313" key="1">
    <source>
        <dbReference type="EMBL" id="RBR24736.1"/>
    </source>
</evidence>
<proteinExistence type="predicted"/>
<dbReference type="GeneID" id="41991954"/>
<dbReference type="AlphaFoldDB" id="A0A366S7T2"/>
<comment type="caution">
    <text evidence="1">The sequence shown here is derived from an EMBL/GenBank/DDBJ whole genome shotgun (WGS) entry which is preliminary data.</text>
</comment>
<dbReference type="EMBL" id="QKXC01000052">
    <property type="protein sequence ID" value="RBR24736.1"/>
    <property type="molecule type" value="Genomic_DNA"/>
</dbReference>
<dbReference type="SUPFAM" id="SSF52540">
    <property type="entry name" value="P-loop containing nucleoside triphosphate hydrolases"/>
    <property type="match status" value="1"/>
</dbReference>